<evidence type="ECO:0000313" key="4">
    <source>
        <dbReference type="EMBL" id="EME51046.1"/>
    </source>
</evidence>
<dbReference type="SMART" id="SM00822">
    <property type="entry name" value="PKS_KR"/>
    <property type="match status" value="1"/>
</dbReference>
<dbReference type="RefSeq" id="WP_003939347.1">
    <property type="nucleotide sequence ID" value="NZ_AOEX01000104.1"/>
</dbReference>
<dbReference type="SUPFAM" id="SSF51735">
    <property type="entry name" value="NAD(P)-binding Rossmann-fold domains"/>
    <property type="match status" value="1"/>
</dbReference>
<comment type="caution">
    <text evidence="4">The sequence shown here is derived from an EMBL/GenBank/DDBJ whole genome shotgun (WGS) entry which is preliminary data.</text>
</comment>
<dbReference type="InterPro" id="IPR002347">
    <property type="entry name" value="SDR_fam"/>
</dbReference>
<keyword evidence="5" id="KW-1185">Reference proteome</keyword>
<organism evidence="4 5">
    <name type="scientific">Rhodococcus ruber BKS 20-38</name>
    <dbReference type="NCBI Taxonomy" id="1278076"/>
    <lineage>
        <taxon>Bacteria</taxon>
        <taxon>Bacillati</taxon>
        <taxon>Actinomycetota</taxon>
        <taxon>Actinomycetes</taxon>
        <taxon>Mycobacteriales</taxon>
        <taxon>Nocardiaceae</taxon>
        <taxon>Rhodococcus</taxon>
    </lineage>
</organism>
<evidence type="ECO:0000313" key="5">
    <source>
        <dbReference type="Proteomes" id="UP000011731"/>
    </source>
</evidence>
<name>M2WQQ4_9NOCA</name>
<dbReference type="InterPro" id="IPR057326">
    <property type="entry name" value="KR_dom"/>
</dbReference>
<feature type="domain" description="Ketoreductase" evidence="3">
    <location>
        <begin position="1"/>
        <end position="180"/>
    </location>
</feature>
<dbReference type="Proteomes" id="UP000011731">
    <property type="component" value="Unassembled WGS sequence"/>
</dbReference>
<dbReference type="InterPro" id="IPR036291">
    <property type="entry name" value="NAD(P)-bd_dom_sf"/>
</dbReference>
<evidence type="ECO:0000259" key="3">
    <source>
        <dbReference type="SMART" id="SM00822"/>
    </source>
</evidence>
<dbReference type="FunFam" id="3.40.50.720:FF:000084">
    <property type="entry name" value="Short-chain dehydrogenase reductase"/>
    <property type="match status" value="1"/>
</dbReference>
<comment type="similarity">
    <text evidence="1">Belongs to the short-chain dehydrogenases/reductases (SDR) family.</text>
</comment>
<accession>M2WQQ4</accession>
<dbReference type="AlphaFoldDB" id="M2WQQ4"/>
<dbReference type="Pfam" id="PF00106">
    <property type="entry name" value="adh_short"/>
    <property type="match status" value="1"/>
</dbReference>
<gene>
    <name evidence="4" type="ORF">G352_26447</name>
</gene>
<dbReference type="Gene3D" id="3.40.50.720">
    <property type="entry name" value="NAD(P)-binding Rossmann-like Domain"/>
    <property type="match status" value="1"/>
</dbReference>
<proteinExistence type="inferred from homology"/>
<sequence>MITGGASGIGRACVDAMTAEGAHVLIVDRSPQGQAVADAHRERGARVDFVQTDITDEAQVRRAVDYALDVFGGLDTVLGCAGISGPVGALATEVGVDEWDRVMAVNVRGNFLIAKHTINHLQSSDVGTIVFVASDSALVAFEGMSPYSTSKGAVLMLAKSLSVDHPTVRVNVLCPGIVDTPMSRADLGYDEGFAGTSLPVIPAPQIAGHAVFLASPVGDPINGTALVSDFGYLARSAVGTLGFTRESAVAHEDATSSSPVHD</sequence>
<keyword evidence="2" id="KW-0560">Oxidoreductase</keyword>
<dbReference type="PANTHER" id="PTHR43669">
    <property type="entry name" value="5-KETO-D-GLUCONATE 5-REDUCTASE"/>
    <property type="match status" value="1"/>
</dbReference>
<protein>
    <submittedName>
        <fullName evidence="4">2-hydroxycyclohexanecarboxyl-CoA dehydrogenase</fullName>
    </submittedName>
</protein>
<dbReference type="GO" id="GO:0016491">
    <property type="term" value="F:oxidoreductase activity"/>
    <property type="evidence" value="ECO:0007669"/>
    <property type="project" value="UniProtKB-KW"/>
</dbReference>
<dbReference type="PROSITE" id="PS00061">
    <property type="entry name" value="ADH_SHORT"/>
    <property type="match status" value="1"/>
</dbReference>
<dbReference type="PRINTS" id="PR00081">
    <property type="entry name" value="GDHRDH"/>
</dbReference>
<dbReference type="PATRIC" id="fig|1278076.4.peg.5428"/>
<evidence type="ECO:0000256" key="2">
    <source>
        <dbReference type="ARBA" id="ARBA00023002"/>
    </source>
</evidence>
<dbReference type="CDD" id="cd05233">
    <property type="entry name" value="SDR_c"/>
    <property type="match status" value="1"/>
</dbReference>
<dbReference type="EMBL" id="AOEX01000104">
    <property type="protein sequence ID" value="EME51046.1"/>
    <property type="molecule type" value="Genomic_DNA"/>
</dbReference>
<dbReference type="PANTHER" id="PTHR43669:SF3">
    <property type="entry name" value="ALCOHOL DEHYDROGENASE, PUTATIVE (AFU_ORTHOLOGUE AFUA_3G03445)-RELATED"/>
    <property type="match status" value="1"/>
</dbReference>
<evidence type="ECO:0000256" key="1">
    <source>
        <dbReference type="ARBA" id="ARBA00006484"/>
    </source>
</evidence>
<dbReference type="InterPro" id="IPR020904">
    <property type="entry name" value="Sc_DH/Rdtase_CS"/>
</dbReference>
<reference evidence="4 5" key="1">
    <citation type="journal article" date="2013" name="Genome Announc.">
        <title>Draft Genome Sequence of Rhodococcus ruber Strain BKS 20-38.</title>
        <authorList>
            <person name="Bala M."/>
            <person name="Kumar S."/>
            <person name="Raghava G.P."/>
            <person name="Mayilraj S."/>
        </authorList>
    </citation>
    <scope>NUCLEOTIDE SEQUENCE [LARGE SCALE GENOMIC DNA]</scope>
    <source>
        <strain evidence="4 5">BKS 20-38</strain>
    </source>
</reference>